<dbReference type="EMBL" id="JAYRBN010000027">
    <property type="protein sequence ID" value="KAL2749360.1"/>
    <property type="molecule type" value="Genomic_DNA"/>
</dbReference>
<organism evidence="2 3">
    <name type="scientific">Vespula maculifrons</name>
    <name type="common">Eastern yellow jacket</name>
    <name type="synonym">Wasp</name>
    <dbReference type="NCBI Taxonomy" id="7453"/>
    <lineage>
        <taxon>Eukaryota</taxon>
        <taxon>Metazoa</taxon>
        <taxon>Ecdysozoa</taxon>
        <taxon>Arthropoda</taxon>
        <taxon>Hexapoda</taxon>
        <taxon>Insecta</taxon>
        <taxon>Pterygota</taxon>
        <taxon>Neoptera</taxon>
        <taxon>Endopterygota</taxon>
        <taxon>Hymenoptera</taxon>
        <taxon>Apocrita</taxon>
        <taxon>Aculeata</taxon>
        <taxon>Vespoidea</taxon>
        <taxon>Vespidae</taxon>
        <taxon>Vespinae</taxon>
        <taxon>Vespula</taxon>
    </lineage>
</organism>
<keyword evidence="1" id="KW-0175">Coiled coil</keyword>
<evidence type="ECO:0000313" key="3">
    <source>
        <dbReference type="Proteomes" id="UP001607303"/>
    </source>
</evidence>
<sequence length="114" mass="13907">MIFIKRKIIRNKIEIFCEIFYKTNCGIDYQFEKEREIDRKQEAKEEEEEEEEEEDRVCCFIISCDRVHDRIFLKYPIYESSYLIFYKKKNKTKNNQQQCGTDSISSNHLINSIN</sequence>
<feature type="coiled-coil region" evidence="1">
    <location>
        <begin position="30"/>
        <end position="57"/>
    </location>
</feature>
<comment type="caution">
    <text evidence="2">The sequence shown here is derived from an EMBL/GenBank/DDBJ whole genome shotgun (WGS) entry which is preliminary data.</text>
</comment>
<evidence type="ECO:0000256" key="1">
    <source>
        <dbReference type="SAM" id="Coils"/>
    </source>
</evidence>
<evidence type="ECO:0000313" key="2">
    <source>
        <dbReference type="EMBL" id="KAL2749360.1"/>
    </source>
</evidence>
<keyword evidence="3" id="KW-1185">Reference proteome</keyword>
<reference evidence="2 3" key="1">
    <citation type="journal article" date="2024" name="Ann. Entomol. Soc. Am.">
        <title>Genomic analyses of the southern and eastern yellowjacket wasps (Hymenoptera: Vespidae) reveal evolutionary signatures of social life.</title>
        <authorList>
            <person name="Catto M.A."/>
            <person name="Caine P.B."/>
            <person name="Orr S.E."/>
            <person name="Hunt B.G."/>
            <person name="Goodisman M.A.D."/>
        </authorList>
    </citation>
    <scope>NUCLEOTIDE SEQUENCE [LARGE SCALE GENOMIC DNA]</scope>
    <source>
        <strain evidence="2">232</strain>
        <tissue evidence="2">Head and thorax</tissue>
    </source>
</reference>
<gene>
    <name evidence="2" type="ORF">V1477_002300</name>
</gene>
<proteinExistence type="predicted"/>
<dbReference type="Proteomes" id="UP001607303">
    <property type="component" value="Unassembled WGS sequence"/>
</dbReference>
<dbReference type="AlphaFoldDB" id="A0ABD2CW92"/>
<feature type="non-terminal residue" evidence="2">
    <location>
        <position position="114"/>
    </location>
</feature>
<accession>A0ABD2CW92</accession>
<name>A0ABD2CW92_VESMC</name>
<protein>
    <submittedName>
        <fullName evidence="2">Uncharacterized protein</fullName>
    </submittedName>
</protein>